<keyword evidence="4" id="KW-1133">Transmembrane helix</keyword>
<dbReference type="SUPFAM" id="SSF52058">
    <property type="entry name" value="L domain-like"/>
    <property type="match status" value="1"/>
</dbReference>
<reference evidence="8" key="1">
    <citation type="submission" date="2020-03" db="EMBL/GenBank/DDBJ databases">
        <title>A high-quality chromosome-level genome assembly of a woody plant with both climbing and erect habits, Rhamnella rubrinervis.</title>
        <authorList>
            <person name="Lu Z."/>
            <person name="Yang Y."/>
            <person name="Zhu X."/>
            <person name="Sun Y."/>
        </authorList>
    </citation>
    <scope>NUCLEOTIDE SEQUENCE</scope>
    <source>
        <strain evidence="8">BYM</strain>
        <tissue evidence="8">Leaf</tissue>
    </source>
</reference>
<feature type="signal peptide" evidence="6">
    <location>
        <begin position="1"/>
        <end position="20"/>
    </location>
</feature>
<gene>
    <name evidence="8" type="ORF">FNV43_RR04236</name>
</gene>
<dbReference type="GO" id="GO:0016020">
    <property type="term" value="C:membrane"/>
    <property type="evidence" value="ECO:0007669"/>
    <property type="project" value="UniProtKB-SubCell"/>
</dbReference>
<dbReference type="EMBL" id="VOIH02000002">
    <property type="protein sequence ID" value="KAF3453795.1"/>
    <property type="molecule type" value="Genomic_DNA"/>
</dbReference>
<sequence length="504" mass="55342">MDVPIPVLFLLLALAPLSHSAVFLNIDCGSSKSFTSADNLKWVGDDSYVKNGESHGVVEISNSTPQEISTLRAFTTRNKNCYSIEAGKGEKVLVRARFYYGNYDKKSFPPTFDLQFDGNHWTSVETTADTTVFYEVIYVLKDDHTSICLAQTHPNQFPFISALEVRSIDAKMYTHVHSNYALFIKHTIAYGASKAIRYPDDPYDRYWTPEEEDNGYTAVKNDATSIKVEVPEKPPEAVLMNAVTSSSTTEPLILATKIGISSVPIYLIMYFSEVTQLDSGQQRSFVFCVDNDIASDPIVPTYGSVFELYLTNTTATPNTTFSLIATTDSTLPPLINAMELFYVAEQTDGTNSKDVEGLATLQSKFSVLKEWTGDPCLPSMFTWDWVNCSSDHVPRVTALYLNGYGLSGSLPDFSSLDALETMNLADNNLGGSIPTSLSKNKELNLVISGNSDLCSSSSNLCEKTKTKTSSGGTKKPSSASTNKKISELLSIIVGATILSFFVFF</sequence>
<feature type="chain" id="PRO_5035455466" description="Malectin-like domain-containing protein" evidence="6">
    <location>
        <begin position="21"/>
        <end position="504"/>
    </location>
</feature>
<keyword evidence="9" id="KW-1185">Reference proteome</keyword>
<dbReference type="InterPro" id="IPR024788">
    <property type="entry name" value="Malectin-like_Carb-bd_dom"/>
</dbReference>
<evidence type="ECO:0000313" key="9">
    <source>
        <dbReference type="Proteomes" id="UP000796880"/>
    </source>
</evidence>
<dbReference type="Pfam" id="PF12819">
    <property type="entry name" value="Malectin_like"/>
    <property type="match status" value="1"/>
</dbReference>
<evidence type="ECO:0000256" key="5">
    <source>
        <dbReference type="ARBA" id="ARBA00023136"/>
    </source>
</evidence>
<evidence type="ECO:0000256" key="6">
    <source>
        <dbReference type="SAM" id="SignalP"/>
    </source>
</evidence>
<comment type="subcellular location">
    <subcellularLocation>
        <location evidence="1">Membrane</location>
        <topology evidence="1">Single-pass membrane protein</topology>
    </subcellularLocation>
</comment>
<feature type="domain" description="Malectin-like" evidence="7">
    <location>
        <begin position="26"/>
        <end position="343"/>
    </location>
</feature>
<keyword evidence="2" id="KW-0812">Transmembrane</keyword>
<dbReference type="InterPro" id="IPR032675">
    <property type="entry name" value="LRR_dom_sf"/>
</dbReference>
<comment type="caution">
    <text evidence="8">The sequence shown here is derived from an EMBL/GenBank/DDBJ whole genome shotgun (WGS) entry which is preliminary data.</text>
</comment>
<evidence type="ECO:0000256" key="1">
    <source>
        <dbReference type="ARBA" id="ARBA00004167"/>
    </source>
</evidence>
<protein>
    <recommendedName>
        <fullName evidence="7">Malectin-like domain-containing protein</fullName>
    </recommendedName>
</protein>
<dbReference type="PANTHER" id="PTHR45631">
    <property type="entry name" value="OS07G0107800 PROTEIN-RELATED"/>
    <property type="match status" value="1"/>
</dbReference>
<proteinExistence type="predicted"/>
<keyword evidence="3 6" id="KW-0732">Signal</keyword>
<evidence type="ECO:0000256" key="4">
    <source>
        <dbReference type="ARBA" id="ARBA00022989"/>
    </source>
</evidence>
<dbReference type="Gene3D" id="3.80.10.10">
    <property type="entry name" value="Ribonuclease Inhibitor"/>
    <property type="match status" value="1"/>
</dbReference>
<evidence type="ECO:0000256" key="2">
    <source>
        <dbReference type="ARBA" id="ARBA00022692"/>
    </source>
</evidence>
<dbReference type="PANTHER" id="PTHR45631:SF44">
    <property type="entry name" value="CARBOHYDRATE-BINDING PROTEIN OF THE ER PROTEIN"/>
    <property type="match status" value="1"/>
</dbReference>
<evidence type="ECO:0000256" key="3">
    <source>
        <dbReference type="ARBA" id="ARBA00022729"/>
    </source>
</evidence>
<dbReference type="OrthoDB" id="2143199at2759"/>
<name>A0A8K0HLD3_9ROSA</name>
<evidence type="ECO:0000313" key="8">
    <source>
        <dbReference type="EMBL" id="KAF3453795.1"/>
    </source>
</evidence>
<dbReference type="AlphaFoldDB" id="A0A8K0HLD3"/>
<keyword evidence="5" id="KW-0472">Membrane</keyword>
<dbReference type="Proteomes" id="UP000796880">
    <property type="component" value="Unassembled WGS sequence"/>
</dbReference>
<organism evidence="8 9">
    <name type="scientific">Rhamnella rubrinervis</name>
    <dbReference type="NCBI Taxonomy" id="2594499"/>
    <lineage>
        <taxon>Eukaryota</taxon>
        <taxon>Viridiplantae</taxon>
        <taxon>Streptophyta</taxon>
        <taxon>Embryophyta</taxon>
        <taxon>Tracheophyta</taxon>
        <taxon>Spermatophyta</taxon>
        <taxon>Magnoliopsida</taxon>
        <taxon>eudicotyledons</taxon>
        <taxon>Gunneridae</taxon>
        <taxon>Pentapetalae</taxon>
        <taxon>rosids</taxon>
        <taxon>fabids</taxon>
        <taxon>Rosales</taxon>
        <taxon>Rhamnaceae</taxon>
        <taxon>rhamnoid group</taxon>
        <taxon>Rhamneae</taxon>
        <taxon>Rhamnella</taxon>
    </lineage>
</organism>
<evidence type="ECO:0000259" key="7">
    <source>
        <dbReference type="Pfam" id="PF12819"/>
    </source>
</evidence>
<accession>A0A8K0HLD3</accession>